<accession>A0ABP3XX49</accession>
<keyword evidence="1" id="KW-0449">Lipoprotein</keyword>
<reference evidence="2" key="1">
    <citation type="journal article" date="2019" name="Int. J. Syst. Evol. Microbiol.">
        <title>The Global Catalogue of Microorganisms (GCM) 10K type strain sequencing project: providing services to taxonomists for standard genome sequencing and annotation.</title>
        <authorList>
            <consortium name="The Broad Institute Genomics Platform"/>
            <consortium name="The Broad Institute Genome Sequencing Center for Infectious Disease"/>
            <person name="Wu L."/>
            <person name="Ma J."/>
        </authorList>
    </citation>
    <scope>NUCLEOTIDE SEQUENCE [LARGE SCALE GENOMIC DNA]</scope>
    <source>
        <strain evidence="2">JCM 16082</strain>
    </source>
</reference>
<dbReference type="Proteomes" id="UP001500507">
    <property type="component" value="Unassembled WGS sequence"/>
</dbReference>
<dbReference type="RefSeq" id="WP_343766121.1">
    <property type="nucleotide sequence ID" value="NZ_BAAAFG010000015.1"/>
</dbReference>
<keyword evidence="2" id="KW-1185">Reference proteome</keyword>
<protein>
    <submittedName>
        <fullName evidence="1">Gliding motility lipoprotein GldD</fullName>
    </submittedName>
</protein>
<organism evidence="1 2">
    <name type="scientific">Gangjinia marincola</name>
    <dbReference type="NCBI Taxonomy" id="578463"/>
    <lineage>
        <taxon>Bacteria</taxon>
        <taxon>Pseudomonadati</taxon>
        <taxon>Bacteroidota</taxon>
        <taxon>Flavobacteriia</taxon>
        <taxon>Flavobacteriales</taxon>
        <taxon>Flavobacteriaceae</taxon>
        <taxon>Gangjinia</taxon>
    </lineage>
</organism>
<dbReference type="InterPro" id="IPR019850">
    <property type="entry name" value="GldD-like"/>
</dbReference>
<name>A0ABP3XX49_9FLAO</name>
<dbReference type="EMBL" id="BAAAFG010000015">
    <property type="protein sequence ID" value="GAA0872571.1"/>
    <property type="molecule type" value="Genomic_DNA"/>
</dbReference>
<proteinExistence type="predicted"/>
<dbReference type="PROSITE" id="PS51257">
    <property type="entry name" value="PROKAR_LIPOPROTEIN"/>
    <property type="match status" value="1"/>
</dbReference>
<gene>
    <name evidence="1" type="primary">gldD</name>
    <name evidence="1" type="ORF">GCM10009117_17180</name>
</gene>
<sequence length="192" mass="22118">MNKLSGFILSVFVLVSCNDDYQPKPKGYLSLTYPNPIYEPVDVDCAYRFEKNKISIVQPSKSNQPCWINLEYPDLKGTLFLTYRPVKDNLRRLLIDAQRMPLEHTTKADQIEGSSYINEVQKVYGTVYEIKGDAASQAQFYVTDSVNHFLTGAIYFKTAPNYDSILPAADYLKRDMKHLVESLQWKRNITEN</sequence>
<evidence type="ECO:0000313" key="1">
    <source>
        <dbReference type="EMBL" id="GAA0872571.1"/>
    </source>
</evidence>
<dbReference type="Pfam" id="PF25593">
    <property type="entry name" value="GldD_lipo"/>
    <property type="match status" value="1"/>
</dbReference>
<comment type="caution">
    <text evidence="1">The sequence shown here is derived from an EMBL/GenBank/DDBJ whole genome shotgun (WGS) entry which is preliminary data.</text>
</comment>
<dbReference type="NCBIfam" id="TIGR03512">
    <property type="entry name" value="GldD_lipo"/>
    <property type="match status" value="1"/>
</dbReference>
<evidence type="ECO:0000313" key="2">
    <source>
        <dbReference type="Proteomes" id="UP001500507"/>
    </source>
</evidence>